<feature type="compositionally biased region" description="Low complexity" evidence="1">
    <location>
        <begin position="331"/>
        <end position="350"/>
    </location>
</feature>
<evidence type="ECO:0000313" key="3">
    <source>
        <dbReference type="EMBL" id="UQY44192.1"/>
    </source>
</evidence>
<gene>
    <name evidence="3" type="ORF">K6958_00300</name>
</gene>
<evidence type="ECO:0000256" key="1">
    <source>
        <dbReference type="SAM" id="MobiDB-lite"/>
    </source>
</evidence>
<dbReference type="Pfam" id="PF02120">
    <property type="entry name" value="Flg_hook"/>
    <property type="match status" value="1"/>
</dbReference>
<dbReference type="InterPro" id="IPR052563">
    <property type="entry name" value="FliK"/>
</dbReference>
<dbReference type="CDD" id="cd17470">
    <property type="entry name" value="T3SS_Flik_C"/>
    <property type="match status" value="1"/>
</dbReference>
<organism evidence="3 4">
    <name type="scientific">Mixta hanseatica</name>
    <dbReference type="NCBI Taxonomy" id="2872648"/>
    <lineage>
        <taxon>Bacteria</taxon>
        <taxon>Pseudomonadati</taxon>
        <taxon>Pseudomonadota</taxon>
        <taxon>Gammaproteobacteria</taxon>
        <taxon>Enterobacterales</taxon>
        <taxon>Erwiniaceae</taxon>
        <taxon>Mixta</taxon>
    </lineage>
</organism>
<proteinExistence type="predicted"/>
<dbReference type="InterPro" id="IPR021136">
    <property type="entry name" value="Flagellar_hook_control-like_C"/>
</dbReference>
<keyword evidence="3" id="KW-0969">Cilium</keyword>
<protein>
    <submittedName>
        <fullName evidence="3">Flagellar hook-length control protein FliK</fullName>
    </submittedName>
</protein>
<dbReference type="Proteomes" id="UP001056635">
    <property type="component" value="Chromosome"/>
</dbReference>
<dbReference type="RefSeq" id="WP_249892815.1">
    <property type="nucleotide sequence ID" value="NZ_CP082904.1"/>
</dbReference>
<name>A0ABY4R9S6_9GAMM</name>
<dbReference type="PANTHER" id="PTHR37533:SF2">
    <property type="entry name" value="FLAGELLAR HOOK-LENGTH CONTROL PROTEIN"/>
    <property type="match status" value="1"/>
</dbReference>
<evidence type="ECO:0000313" key="4">
    <source>
        <dbReference type="Proteomes" id="UP001056635"/>
    </source>
</evidence>
<keyword evidence="3" id="KW-0966">Cell projection</keyword>
<dbReference type="Gene3D" id="3.30.750.140">
    <property type="match status" value="1"/>
</dbReference>
<evidence type="ECO:0000259" key="2">
    <source>
        <dbReference type="Pfam" id="PF02120"/>
    </source>
</evidence>
<feature type="region of interest" description="Disordered" evidence="1">
    <location>
        <begin position="323"/>
        <end position="350"/>
    </location>
</feature>
<dbReference type="EMBL" id="CP082904">
    <property type="protein sequence ID" value="UQY44192.1"/>
    <property type="molecule type" value="Genomic_DNA"/>
</dbReference>
<keyword evidence="4" id="KW-1185">Reference proteome</keyword>
<keyword evidence="3" id="KW-0282">Flagellum</keyword>
<accession>A0ABY4R9S6</accession>
<sequence>MMINVIAAQPGTAPVGAASAHQGENTGFANLLGTQLAAVTGRVVTPAMPTKEDDADKLSEEEMDAAAAGLIPVGLAEAMIAPLPPEAVTTSQSAAVDLTTAAPQIAVSGNVYGMLNNEADALVSENDAAQNVRHSATDGMLRMIASPQSAHHAGKAATPQEQFMPAPMEFIKPAINVAPALESEPESAVLPVDNHSPAMPLTASPAFSPASLAAPSTAAPSAANAALPVAHGMLEPEVGSPAWQQALGQKLSAFTRNGIHHAELRLHPEHLGPLHIKLRLEQDQVQLHFVTDQQPVRAALEAAMPHLRTSLADAGIQLDQGSVGRDASAWGSSADSHSGQSSHSQNGANGSPLIEVEEEITPQRIHSPLGISIFA</sequence>
<feature type="domain" description="Flagellar hook-length control protein-like C-terminal" evidence="2">
    <location>
        <begin position="250"/>
        <end position="326"/>
    </location>
</feature>
<reference evidence="3" key="1">
    <citation type="submission" date="2021-09" db="EMBL/GenBank/DDBJ databases">
        <title>First case of bloodstream infection caused by Mixta hanseatica sp. nov., a member of the Erwiniaceae family.</title>
        <authorList>
            <person name="Both A."/>
            <person name="Huang J."/>
            <person name="Wenzel P."/>
            <person name="Aepfelbacher M."/>
            <person name="Rohde H."/>
            <person name="Christner M."/>
            <person name="Hentschke M."/>
        </authorList>
    </citation>
    <scope>NUCLEOTIDE SEQUENCE</scope>
    <source>
        <strain evidence="3">X22927</strain>
    </source>
</reference>
<dbReference type="PANTHER" id="PTHR37533">
    <property type="entry name" value="FLAGELLAR HOOK-LENGTH CONTROL PROTEIN"/>
    <property type="match status" value="1"/>
</dbReference>
<dbReference type="InterPro" id="IPR038610">
    <property type="entry name" value="FliK-like_C_sf"/>
</dbReference>